<evidence type="ECO:0000313" key="18">
    <source>
        <dbReference type="Proteomes" id="UP000759590"/>
    </source>
</evidence>
<comment type="caution">
    <text evidence="17">The sequence shown here is derived from an EMBL/GenBank/DDBJ whole genome shotgun (WGS) entry which is preliminary data.</text>
</comment>
<dbReference type="Gene3D" id="1.20.5.1930">
    <property type="match status" value="1"/>
</dbReference>
<dbReference type="EC" id="2.7.13.3" evidence="13"/>
<dbReference type="Pfam" id="PF02518">
    <property type="entry name" value="HATPase_c"/>
    <property type="match status" value="1"/>
</dbReference>
<dbReference type="GO" id="GO:0000155">
    <property type="term" value="F:phosphorelay sensor kinase activity"/>
    <property type="evidence" value="ECO:0007669"/>
    <property type="project" value="UniProtKB-UniRule"/>
</dbReference>
<evidence type="ECO:0000256" key="5">
    <source>
        <dbReference type="ARBA" id="ARBA00022679"/>
    </source>
</evidence>
<keyword evidence="9 13" id="KW-0067">ATP-binding</keyword>
<comment type="catalytic activity">
    <reaction evidence="1 13">
        <text>ATP + protein L-histidine = ADP + protein N-phospho-L-histidine.</text>
        <dbReference type="EC" id="2.7.13.3"/>
    </reaction>
</comment>
<organism evidence="17 18">
    <name type="scientific">Streptococcus mitis</name>
    <dbReference type="NCBI Taxonomy" id="28037"/>
    <lineage>
        <taxon>Bacteria</taxon>
        <taxon>Bacillati</taxon>
        <taxon>Bacillota</taxon>
        <taxon>Bacilli</taxon>
        <taxon>Lactobacillales</taxon>
        <taxon>Streptococcaceae</taxon>
        <taxon>Streptococcus</taxon>
        <taxon>Streptococcus mitis group</taxon>
    </lineage>
</organism>
<feature type="coiled-coil region" evidence="14">
    <location>
        <begin position="100"/>
        <end position="134"/>
    </location>
</feature>
<gene>
    <name evidence="17" type="ORF">KHZ51_05150</name>
</gene>
<dbReference type="InterPro" id="IPR050482">
    <property type="entry name" value="Sensor_HK_TwoCompSys"/>
</dbReference>
<dbReference type="PIRSF" id="PIRSF037431">
    <property type="entry name" value="STHK_LiaS"/>
    <property type="match status" value="1"/>
</dbReference>
<feature type="domain" description="Histidine kinase" evidence="16">
    <location>
        <begin position="245"/>
        <end position="333"/>
    </location>
</feature>
<evidence type="ECO:0000256" key="7">
    <source>
        <dbReference type="ARBA" id="ARBA00022741"/>
    </source>
</evidence>
<keyword evidence="3 13" id="KW-1003">Cell membrane</keyword>
<dbReference type="Pfam" id="PF07730">
    <property type="entry name" value="HisKA_3"/>
    <property type="match status" value="1"/>
</dbReference>
<evidence type="ECO:0000313" key="17">
    <source>
        <dbReference type="EMBL" id="MBS4948091.1"/>
    </source>
</evidence>
<keyword evidence="12 13" id="KW-0472">Membrane</keyword>
<evidence type="ECO:0000256" key="15">
    <source>
        <dbReference type="SAM" id="Phobius"/>
    </source>
</evidence>
<dbReference type="SMART" id="SM00387">
    <property type="entry name" value="HATPase_c"/>
    <property type="match status" value="1"/>
</dbReference>
<evidence type="ECO:0000256" key="14">
    <source>
        <dbReference type="SAM" id="Coils"/>
    </source>
</evidence>
<evidence type="ECO:0000256" key="12">
    <source>
        <dbReference type="ARBA" id="ARBA00023136"/>
    </source>
</evidence>
<evidence type="ECO:0000256" key="3">
    <source>
        <dbReference type="ARBA" id="ARBA00022475"/>
    </source>
</evidence>
<keyword evidence="11 13" id="KW-0902">Two-component regulatory system</keyword>
<dbReference type="PANTHER" id="PTHR24421">
    <property type="entry name" value="NITRATE/NITRITE SENSOR PROTEIN NARX-RELATED"/>
    <property type="match status" value="1"/>
</dbReference>
<dbReference type="GO" id="GO:0046983">
    <property type="term" value="F:protein dimerization activity"/>
    <property type="evidence" value="ECO:0007669"/>
    <property type="project" value="InterPro"/>
</dbReference>
<dbReference type="InterPro" id="IPR011712">
    <property type="entry name" value="Sig_transdc_His_kin_sub3_dim/P"/>
</dbReference>
<dbReference type="InterPro" id="IPR005467">
    <property type="entry name" value="His_kinase_dom"/>
</dbReference>
<dbReference type="Proteomes" id="UP000759590">
    <property type="component" value="Unassembled WGS sequence"/>
</dbReference>
<dbReference type="EMBL" id="JAGZLW010000017">
    <property type="protein sequence ID" value="MBS4948091.1"/>
    <property type="molecule type" value="Genomic_DNA"/>
</dbReference>
<dbReference type="PANTHER" id="PTHR24421:SF37">
    <property type="entry name" value="SENSOR HISTIDINE KINASE NARS"/>
    <property type="match status" value="1"/>
</dbReference>
<reference evidence="17" key="1">
    <citation type="submission" date="2021-02" db="EMBL/GenBank/DDBJ databases">
        <title>Infant gut strain persistence is associated with maternal origin, phylogeny, and functional potential including surface adhesion and iron acquisition.</title>
        <authorList>
            <person name="Lou Y.C."/>
        </authorList>
    </citation>
    <scope>NUCLEOTIDE SEQUENCE</scope>
    <source>
        <strain evidence="17">L3_114_025G1_dasL3_114_025G1_concoct_29</strain>
    </source>
</reference>
<dbReference type="AlphaFoldDB" id="A0A942X901"/>
<evidence type="ECO:0000256" key="6">
    <source>
        <dbReference type="ARBA" id="ARBA00022692"/>
    </source>
</evidence>
<evidence type="ECO:0000256" key="9">
    <source>
        <dbReference type="ARBA" id="ARBA00022840"/>
    </source>
</evidence>
<proteinExistence type="predicted"/>
<evidence type="ECO:0000256" key="11">
    <source>
        <dbReference type="ARBA" id="ARBA00023012"/>
    </source>
</evidence>
<dbReference type="InterPro" id="IPR036890">
    <property type="entry name" value="HATPase_C_sf"/>
</dbReference>
<keyword evidence="10 15" id="KW-1133">Transmembrane helix</keyword>
<dbReference type="InterPro" id="IPR017202">
    <property type="entry name" value="LiaS/VraS"/>
</dbReference>
<dbReference type="Gene3D" id="3.30.565.10">
    <property type="entry name" value="Histidine kinase-like ATPase, C-terminal domain"/>
    <property type="match status" value="1"/>
</dbReference>
<keyword evidence="4" id="KW-0597">Phosphoprotein</keyword>
<keyword evidence="6 15" id="KW-0812">Transmembrane</keyword>
<comment type="subcellular location">
    <subcellularLocation>
        <location evidence="2 13">Cell membrane</location>
        <topology evidence="2 13">Multi-pass membrane protein</topology>
    </subcellularLocation>
</comment>
<keyword evidence="5 13" id="KW-0808">Transferase</keyword>
<dbReference type="GO" id="GO:0005886">
    <property type="term" value="C:plasma membrane"/>
    <property type="evidence" value="ECO:0007669"/>
    <property type="project" value="UniProtKB-SubCell"/>
</dbReference>
<dbReference type="SUPFAM" id="SSF55874">
    <property type="entry name" value="ATPase domain of HSP90 chaperone/DNA topoisomerase II/histidine kinase"/>
    <property type="match status" value="1"/>
</dbReference>
<keyword evidence="14" id="KW-0175">Coiled coil</keyword>
<evidence type="ECO:0000256" key="2">
    <source>
        <dbReference type="ARBA" id="ARBA00004651"/>
    </source>
</evidence>
<feature type="transmembrane region" description="Helical" evidence="15">
    <location>
        <begin position="45"/>
        <end position="64"/>
    </location>
</feature>
<protein>
    <recommendedName>
        <fullName evidence="13">Sensor histidine kinase</fullName>
        <ecNumber evidence="13">2.7.13.3</ecNumber>
    </recommendedName>
</protein>
<evidence type="ECO:0000259" key="16">
    <source>
        <dbReference type="PROSITE" id="PS50109"/>
    </source>
</evidence>
<sequence length="335" mass="38449">MKKQAYVMIALTSLLFVLFFSHSLLEILDFDWSIFLHDVEKTEKFIFLLLVFSMSMTFLLALFWRGVEELSLRKMQANLKRLLAGQEVVQVADPDLDASFKSLSGKLNLLTEALQKAENQSLAQEEEIIEKERKRIARDLHDTVSQELFAAHMILSGVSQQALKLDREKMQIQLQIQLQSVTAILETAQKDLRVLLLHLRPVELEQKSLVEGIQILLKELEDKSDLKVAFKQNVTKLPKKIEEHIFRILQELISNTLRHAQASRLDVYLYQTDFELQLKVVDNGIGFQLGSLDDLSYGLRNIKERVEDMAGKVQLLTAPKQGLAVDIRIPLLDKE</sequence>
<evidence type="ECO:0000256" key="1">
    <source>
        <dbReference type="ARBA" id="ARBA00000085"/>
    </source>
</evidence>
<dbReference type="PROSITE" id="PS50109">
    <property type="entry name" value="HIS_KIN"/>
    <property type="match status" value="1"/>
</dbReference>
<dbReference type="CDD" id="cd16917">
    <property type="entry name" value="HATPase_UhpB-NarQ-NarX-like"/>
    <property type="match status" value="1"/>
</dbReference>
<keyword evidence="8 13" id="KW-0418">Kinase</keyword>
<accession>A0A942X901</accession>
<keyword evidence="7 13" id="KW-0547">Nucleotide-binding</keyword>
<evidence type="ECO:0000256" key="8">
    <source>
        <dbReference type="ARBA" id="ARBA00022777"/>
    </source>
</evidence>
<dbReference type="InterPro" id="IPR003594">
    <property type="entry name" value="HATPase_dom"/>
</dbReference>
<evidence type="ECO:0000256" key="13">
    <source>
        <dbReference type="PIRNR" id="PIRNR037431"/>
    </source>
</evidence>
<name>A0A942X901_STRMT</name>
<evidence type="ECO:0000256" key="10">
    <source>
        <dbReference type="ARBA" id="ARBA00022989"/>
    </source>
</evidence>
<evidence type="ECO:0000256" key="4">
    <source>
        <dbReference type="ARBA" id="ARBA00022553"/>
    </source>
</evidence>
<dbReference type="GO" id="GO:0005524">
    <property type="term" value="F:ATP binding"/>
    <property type="evidence" value="ECO:0007669"/>
    <property type="project" value="UniProtKB-UniRule"/>
</dbReference>